<evidence type="ECO:0000256" key="2">
    <source>
        <dbReference type="HAMAP-Rule" id="MF_03225"/>
    </source>
</evidence>
<name>A0A1Y1W5W4_9FUNG</name>
<comment type="caution">
    <text evidence="6">The sequence shown here is derived from an EMBL/GenBank/DDBJ whole genome shotgun (WGS) entry which is preliminary data.</text>
</comment>
<keyword evidence="7" id="KW-1185">Reference proteome</keyword>
<dbReference type="InterPro" id="IPR011078">
    <property type="entry name" value="PyrdxlP_homeostasis"/>
</dbReference>
<dbReference type="AlphaFoldDB" id="A0A1Y1W5W4"/>
<dbReference type="EMBL" id="MCFD01000009">
    <property type="protein sequence ID" value="ORX68584.1"/>
    <property type="molecule type" value="Genomic_DNA"/>
</dbReference>
<dbReference type="NCBIfam" id="TIGR00044">
    <property type="entry name" value="YggS family pyridoxal phosphate-dependent enzyme"/>
    <property type="match status" value="1"/>
</dbReference>
<dbReference type="Pfam" id="PF01168">
    <property type="entry name" value="Ala_racemase_N"/>
    <property type="match status" value="1"/>
</dbReference>
<dbReference type="Proteomes" id="UP000193922">
    <property type="component" value="Unassembled WGS sequence"/>
</dbReference>
<dbReference type="SUPFAM" id="SSF51419">
    <property type="entry name" value="PLP-binding barrel"/>
    <property type="match status" value="1"/>
</dbReference>
<evidence type="ECO:0000256" key="4">
    <source>
        <dbReference type="RuleBase" id="RU004514"/>
    </source>
</evidence>
<dbReference type="PANTHER" id="PTHR10146:SF14">
    <property type="entry name" value="PYRIDOXAL PHOSPHATE HOMEOSTASIS PROTEIN"/>
    <property type="match status" value="1"/>
</dbReference>
<evidence type="ECO:0000256" key="1">
    <source>
        <dbReference type="ARBA" id="ARBA00022898"/>
    </source>
</evidence>
<evidence type="ECO:0000313" key="7">
    <source>
        <dbReference type="Proteomes" id="UP000193922"/>
    </source>
</evidence>
<feature type="domain" description="Alanine racemase N-terminal" evidence="5">
    <location>
        <begin position="24"/>
        <end position="232"/>
    </location>
</feature>
<dbReference type="PANTHER" id="PTHR10146">
    <property type="entry name" value="PROLINE SYNTHETASE CO-TRANSCRIBED BACTERIAL HOMOLOG PROTEIN"/>
    <property type="match status" value="1"/>
</dbReference>
<evidence type="ECO:0000313" key="6">
    <source>
        <dbReference type="EMBL" id="ORX68584.1"/>
    </source>
</evidence>
<dbReference type="STRING" id="61395.A0A1Y1W5W4"/>
<dbReference type="InterPro" id="IPR001608">
    <property type="entry name" value="Ala_racemase_N"/>
</dbReference>
<sequence length="236" mass="25994">MASPEQRQTEIAQGLTHIRELVEAKRTTPTARLVAVSKLKPSSDLQIAYDLGQRHFGENYVQELADKAQELATDIKWHFIGRLQSNKCKMLAAIPNLWAVETIDDAAKARKLDAAWASAGRDRPLNIYVQVNTSEEPNKGGAEIDDVPGVVEAIREQCKNLRVIGLMTIGSIEGSDQIPNPDFVRLVKLRDAIQSQTGQELELSMGMSGDFEHALELGATNVRVGSSIFGSRKMKN</sequence>
<keyword evidence="1 2" id="KW-0663">Pyridoxal phosphate</keyword>
<evidence type="ECO:0000256" key="3">
    <source>
        <dbReference type="PIRSR" id="PIRSR004848-1"/>
    </source>
</evidence>
<dbReference type="GeneID" id="63805927"/>
<dbReference type="OrthoDB" id="10264196at2759"/>
<dbReference type="Gene3D" id="3.20.20.10">
    <property type="entry name" value="Alanine racemase"/>
    <property type="match status" value="1"/>
</dbReference>
<organism evidence="6 7">
    <name type="scientific">Linderina pennispora</name>
    <dbReference type="NCBI Taxonomy" id="61395"/>
    <lineage>
        <taxon>Eukaryota</taxon>
        <taxon>Fungi</taxon>
        <taxon>Fungi incertae sedis</taxon>
        <taxon>Zoopagomycota</taxon>
        <taxon>Kickxellomycotina</taxon>
        <taxon>Kickxellomycetes</taxon>
        <taxon>Kickxellales</taxon>
        <taxon>Kickxellaceae</taxon>
        <taxon>Linderina</taxon>
    </lineage>
</organism>
<evidence type="ECO:0000259" key="5">
    <source>
        <dbReference type="Pfam" id="PF01168"/>
    </source>
</evidence>
<dbReference type="HAMAP" id="MF_02087">
    <property type="entry name" value="PLP_homeostasis"/>
    <property type="match status" value="1"/>
</dbReference>
<proteinExistence type="inferred from homology"/>
<dbReference type="RefSeq" id="XP_040742366.1">
    <property type="nucleotide sequence ID" value="XM_040889279.1"/>
</dbReference>
<feature type="modified residue" description="N6-(pyridoxal phosphate)lysine" evidence="2 3">
    <location>
        <position position="38"/>
    </location>
</feature>
<dbReference type="GO" id="GO:0030170">
    <property type="term" value="F:pyridoxal phosphate binding"/>
    <property type="evidence" value="ECO:0007669"/>
    <property type="project" value="UniProtKB-UniRule"/>
</dbReference>
<comment type="cofactor">
    <cofactor evidence="3">
        <name>pyridoxal 5'-phosphate</name>
        <dbReference type="ChEBI" id="CHEBI:597326"/>
    </cofactor>
</comment>
<dbReference type="InterPro" id="IPR029066">
    <property type="entry name" value="PLP-binding_barrel"/>
</dbReference>
<dbReference type="FunFam" id="3.20.20.10:FF:000007">
    <property type="entry name" value="Pyridoxal phosphate homeostasis protein"/>
    <property type="match status" value="1"/>
</dbReference>
<protein>
    <recommendedName>
        <fullName evidence="2">Pyridoxal phosphate homeostasis protein</fullName>
        <shortName evidence="2">PLP homeostasis protein</shortName>
    </recommendedName>
</protein>
<dbReference type="PROSITE" id="PS01211">
    <property type="entry name" value="UPF0001"/>
    <property type="match status" value="1"/>
</dbReference>
<comment type="function">
    <text evidence="2">Pyridoxal 5'-phosphate (PLP)-binding protein, which may be involved in intracellular homeostatic regulation of pyridoxal 5'-phosphate (PLP), the active form of vitamin B6.</text>
</comment>
<gene>
    <name evidence="6" type="ORF">DL89DRAFT_275221</name>
</gene>
<dbReference type="PIRSF" id="PIRSF004848">
    <property type="entry name" value="YBL036c_PLPDEIII"/>
    <property type="match status" value="1"/>
</dbReference>
<comment type="similarity">
    <text evidence="2 4">Belongs to the pyridoxal phosphate-binding protein YggS/PROSC family.</text>
</comment>
<reference evidence="6 7" key="1">
    <citation type="submission" date="2016-07" db="EMBL/GenBank/DDBJ databases">
        <title>Pervasive Adenine N6-methylation of Active Genes in Fungi.</title>
        <authorList>
            <consortium name="DOE Joint Genome Institute"/>
            <person name="Mondo S.J."/>
            <person name="Dannebaum R.O."/>
            <person name="Kuo R.C."/>
            <person name="Labutti K."/>
            <person name="Haridas S."/>
            <person name="Kuo A."/>
            <person name="Salamov A."/>
            <person name="Ahrendt S.R."/>
            <person name="Lipzen A."/>
            <person name="Sullivan W."/>
            <person name="Andreopoulos W.B."/>
            <person name="Clum A."/>
            <person name="Lindquist E."/>
            <person name="Daum C."/>
            <person name="Ramamoorthy G.K."/>
            <person name="Gryganskyi A."/>
            <person name="Culley D."/>
            <person name="Magnuson J.K."/>
            <person name="James T.Y."/>
            <person name="O'Malley M.A."/>
            <person name="Stajich J.E."/>
            <person name="Spatafora J.W."/>
            <person name="Visel A."/>
            <person name="Grigoriev I.V."/>
        </authorList>
    </citation>
    <scope>NUCLEOTIDE SEQUENCE [LARGE SCALE GENOMIC DNA]</scope>
    <source>
        <strain evidence="6 7">ATCC 12442</strain>
    </source>
</reference>
<accession>A0A1Y1W5W4</accession>
<dbReference type="CDD" id="cd06822">
    <property type="entry name" value="PLPDE_III_YBL036c_euk"/>
    <property type="match status" value="1"/>
</dbReference>